<dbReference type="Pfam" id="PF00496">
    <property type="entry name" value="SBP_bac_5"/>
    <property type="match status" value="1"/>
</dbReference>
<dbReference type="PROSITE" id="PS00099">
    <property type="entry name" value="THIOLASE_3"/>
    <property type="match status" value="1"/>
</dbReference>
<organism evidence="3 4">
    <name type="scientific">Pseudonocardia kongjuensis</name>
    <dbReference type="NCBI Taxonomy" id="102227"/>
    <lineage>
        <taxon>Bacteria</taxon>
        <taxon>Bacillati</taxon>
        <taxon>Actinomycetota</taxon>
        <taxon>Actinomycetes</taxon>
        <taxon>Pseudonocardiales</taxon>
        <taxon>Pseudonocardiaceae</taxon>
        <taxon>Pseudonocardia</taxon>
    </lineage>
</organism>
<evidence type="ECO:0000256" key="1">
    <source>
        <dbReference type="SAM" id="SignalP"/>
    </source>
</evidence>
<comment type="caution">
    <text evidence="3">The sequence shown here is derived from an EMBL/GenBank/DDBJ whole genome shotgun (WGS) entry which is preliminary data.</text>
</comment>
<dbReference type="PANTHER" id="PTHR30290:SF65">
    <property type="entry name" value="MONOACYL PHOSPHATIDYLINOSITOL TETRAMANNOSIDE-BINDING PROTEIN LPQW-RELATED"/>
    <property type="match status" value="1"/>
</dbReference>
<dbReference type="InterPro" id="IPR020610">
    <property type="entry name" value="Thiolase_AS"/>
</dbReference>
<keyword evidence="1" id="KW-0732">Signal</keyword>
<dbReference type="CDD" id="cd08490">
    <property type="entry name" value="PBP2_NikA_DppA_OppA_like_3"/>
    <property type="match status" value="1"/>
</dbReference>
<gene>
    <name evidence="3" type="ORF">GCM10009613_42220</name>
</gene>
<evidence type="ECO:0000313" key="4">
    <source>
        <dbReference type="Proteomes" id="UP001501414"/>
    </source>
</evidence>
<dbReference type="InterPro" id="IPR039424">
    <property type="entry name" value="SBP_5"/>
</dbReference>
<dbReference type="RefSeq" id="WP_344025152.1">
    <property type="nucleotide sequence ID" value="NZ_BAAAJK010000026.1"/>
</dbReference>
<dbReference type="Gene3D" id="3.40.190.10">
    <property type="entry name" value="Periplasmic binding protein-like II"/>
    <property type="match status" value="1"/>
</dbReference>
<dbReference type="InterPro" id="IPR000914">
    <property type="entry name" value="SBP_5_dom"/>
</dbReference>
<dbReference type="SUPFAM" id="SSF53850">
    <property type="entry name" value="Periplasmic binding protein-like II"/>
    <property type="match status" value="1"/>
</dbReference>
<reference evidence="3 4" key="1">
    <citation type="journal article" date="2019" name="Int. J. Syst. Evol. Microbiol.">
        <title>The Global Catalogue of Microorganisms (GCM) 10K type strain sequencing project: providing services to taxonomists for standard genome sequencing and annotation.</title>
        <authorList>
            <consortium name="The Broad Institute Genomics Platform"/>
            <consortium name="The Broad Institute Genome Sequencing Center for Infectious Disease"/>
            <person name="Wu L."/>
            <person name="Ma J."/>
        </authorList>
    </citation>
    <scope>NUCLEOTIDE SEQUENCE [LARGE SCALE GENOMIC DNA]</scope>
    <source>
        <strain evidence="3 4">JCM 11896</strain>
    </source>
</reference>
<feature type="domain" description="Solute-binding protein family 5" evidence="2">
    <location>
        <begin position="88"/>
        <end position="441"/>
    </location>
</feature>
<name>A0ABN1Y2C8_9PSEU</name>
<proteinExistence type="predicted"/>
<dbReference type="InterPro" id="IPR030678">
    <property type="entry name" value="Peptide/Ni-bd"/>
</dbReference>
<dbReference type="EMBL" id="BAAAJK010000026">
    <property type="protein sequence ID" value="GAA1394316.1"/>
    <property type="molecule type" value="Genomic_DNA"/>
</dbReference>
<dbReference type="PIRSF" id="PIRSF002741">
    <property type="entry name" value="MppA"/>
    <property type="match status" value="1"/>
</dbReference>
<keyword evidence="4" id="KW-1185">Reference proteome</keyword>
<dbReference type="Proteomes" id="UP001501414">
    <property type="component" value="Unassembled WGS sequence"/>
</dbReference>
<feature type="signal peptide" evidence="1">
    <location>
        <begin position="1"/>
        <end position="33"/>
    </location>
</feature>
<feature type="chain" id="PRO_5045397655" evidence="1">
    <location>
        <begin position="34"/>
        <end position="520"/>
    </location>
</feature>
<accession>A0ABN1Y2C8</accession>
<sequence length="520" mass="53771">MPAVPVAVARRRRSPLRVAAALAASAAILTACGGPGGGTGEIVPDGELTLAMAFGPGAGYAVDTDDAFVLSQLGVTESLVASGADGEARPALATGWEQQADDPRTWRFELRPDVTFQNGEPLTGEAVATALNWTAGVEAPPRALRGIGLAAAADGADAVRITTTAPDPILPLRLSSANAAILAPSAFGATPPAVQGTGTGPMTITQVNGTQSVTLERNDTYWGERPQLAAITANFVPDPSARALALRAGDADIAQELPEAAALEFTGDEYTNETVAAPRTASLLLNQSRAPFDDIRVRQAVTAAVDRTALGEQALAGSAVPASELFGPAVSWGSQDPPPPADPARARQLLAEAGFGPDNPLRVELGTYSTRAELPTLATAVQEMLRAAGIEANIQVGDYDAREPALLGGDYDMYLLSRSYLIDVPDAGATLTSDYSCDGSYNINRYCSPEFDALIAPLATETDPQARQEIFARAAEQLNTDAVGVPLVHTRANGVGNRVAGYTVDPLAKTLVVPGLARTG</sequence>
<protein>
    <submittedName>
        <fullName evidence="3">ABC transporter substrate-binding protein</fullName>
    </submittedName>
</protein>
<evidence type="ECO:0000313" key="3">
    <source>
        <dbReference type="EMBL" id="GAA1394316.1"/>
    </source>
</evidence>
<dbReference type="Gene3D" id="3.10.105.10">
    <property type="entry name" value="Dipeptide-binding Protein, Domain 3"/>
    <property type="match status" value="1"/>
</dbReference>
<evidence type="ECO:0000259" key="2">
    <source>
        <dbReference type="Pfam" id="PF00496"/>
    </source>
</evidence>
<dbReference type="PANTHER" id="PTHR30290">
    <property type="entry name" value="PERIPLASMIC BINDING COMPONENT OF ABC TRANSPORTER"/>
    <property type="match status" value="1"/>
</dbReference>